<proteinExistence type="predicted"/>
<name>A0AAD4FHJ3_9PLEO</name>
<dbReference type="Proteomes" id="UP001199106">
    <property type="component" value="Unassembled WGS sequence"/>
</dbReference>
<dbReference type="EMBL" id="JAANER010000005">
    <property type="protein sequence ID" value="KAG9189947.1"/>
    <property type="molecule type" value="Genomic_DNA"/>
</dbReference>
<gene>
    <name evidence="2" type="ORF">G6011_06815</name>
</gene>
<evidence type="ECO:0000313" key="2">
    <source>
        <dbReference type="EMBL" id="KAG9189947.1"/>
    </source>
</evidence>
<organism evidence="2 3">
    <name type="scientific">Alternaria panax</name>
    <dbReference type="NCBI Taxonomy" id="48097"/>
    <lineage>
        <taxon>Eukaryota</taxon>
        <taxon>Fungi</taxon>
        <taxon>Dikarya</taxon>
        <taxon>Ascomycota</taxon>
        <taxon>Pezizomycotina</taxon>
        <taxon>Dothideomycetes</taxon>
        <taxon>Pleosporomycetidae</taxon>
        <taxon>Pleosporales</taxon>
        <taxon>Pleosporineae</taxon>
        <taxon>Pleosporaceae</taxon>
        <taxon>Alternaria</taxon>
        <taxon>Alternaria sect. Panax</taxon>
    </lineage>
</organism>
<accession>A0AAD4FHJ3</accession>
<feature type="region of interest" description="Disordered" evidence="1">
    <location>
        <begin position="87"/>
        <end position="119"/>
    </location>
</feature>
<feature type="compositionally biased region" description="Acidic residues" evidence="1">
    <location>
        <begin position="97"/>
        <end position="112"/>
    </location>
</feature>
<protein>
    <submittedName>
        <fullName evidence="2">Uncharacterized protein</fullName>
    </submittedName>
</protein>
<dbReference type="AlphaFoldDB" id="A0AAD4FHJ3"/>
<comment type="caution">
    <text evidence="2">The sequence shown here is derived from an EMBL/GenBank/DDBJ whole genome shotgun (WGS) entry which is preliminary data.</text>
</comment>
<evidence type="ECO:0000313" key="3">
    <source>
        <dbReference type="Proteomes" id="UP001199106"/>
    </source>
</evidence>
<reference evidence="2" key="1">
    <citation type="submission" date="2021-07" db="EMBL/GenBank/DDBJ databases">
        <title>Genome Resource of American Ginseng Black Spot Pathogen Alternaria panax.</title>
        <authorList>
            <person name="Qiu C."/>
            <person name="Wang W."/>
            <person name="Liu Z."/>
        </authorList>
    </citation>
    <scope>NUCLEOTIDE SEQUENCE</scope>
    <source>
        <strain evidence="2">BNCC115425</strain>
    </source>
</reference>
<keyword evidence="3" id="KW-1185">Reference proteome</keyword>
<sequence>MDTPSSKAAQRHNPPRACCQSVTSYAEIDTEEFPEAPSETTSGPCAANENPVGPSKTGSDPCNTDESDEDCECGLECECKCNISVVDEDESGRPDDDYSIDGDEDSVYDSEISDTSSCGPLSVESLEIAAQYQKSPVKLDLSKTKPRKSKA</sequence>
<feature type="region of interest" description="Disordered" evidence="1">
    <location>
        <begin position="28"/>
        <end position="70"/>
    </location>
</feature>
<evidence type="ECO:0000256" key="1">
    <source>
        <dbReference type="SAM" id="MobiDB-lite"/>
    </source>
</evidence>